<gene>
    <name evidence="11 14" type="primary">glpK</name>
    <name evidence="15" type="ORF">LMUP508_02075</name>
    <name evidence="14" type="ORF">LX03_03700</name>
</gene>
<evidence type="ECO:0000256" key="2">
    <source>
        <dbReference type="ARBA" id="ARBA00009156"/>
    </source>
</evidence>
<feature type="binding site" evidence="11">
    <location>
        <position position="14"/>
    </location>
    <ligand>
        <name>ATP</name>
        <dbReference type="ChEBI" id="CHEBI:30616"/>
    </ligand>
</feature>
<name>A0A099YCF4_LIMMU</name>
<proteinExistence type="inferred from homology"/>
<feature type="domain" description="Carbohydrate kinase FGGY N-terminal" evidence="12">
    <location>
        <begin position="6"/>
        <end position="253"/>
    </location>
</feature>
<keyword evidence="4 11" id="KW-0547">Nucleotide-binding</keyword>
<keyword evidence="7 11" id="KW-0067">ATP-binding</keyword>
<keyword evidence="3 11" id="KW-0808">Transferase</keyword>
<keyword evidence="11" id="KW-0597">Phosphoprotein</keyword>
<dbReference type="EMBL" id="CABFNH010000035">
    <property type="protein sequence ID" value="VTZ93962.1"/>
    <property type="molecule type" value="Genomic_DNA"/>
</dbReference>
<feature type="binding site" evidence="11">
    <location>
        <position position="136"/>
    </location>
    <ligand>
        <name>sn-glycerol 3-phosphate</name>
        <dbReference type="ChEBI" id="CHEBI:57597"/>
    </ligand>
</feature>
<feature type="binding site" evidence="11">
    <location>
        <position position="14"/>
    </location>
    <ligand>
        <name>ADP</name>
        <dbReference type="ChEBI" id="CHEBI:456216"/>
    </ligand>
</feature>
<dbReference type="InterPro" id="IPR018485">
    <property type="entry name" value="FGGY_C"/>
</dbReference>
<organism evidence="14 16">
    <name type="scientific">Limosilactobacillus mucosae</name>
    <name type="common">Lactobacillus mucosae</name>
    <dbReference type="NCBI Taxonomy" id="97478"/>
    <lineage>
        <taxon>Bacteria</taxon>
        <taxon>Bacillati</taxon>
        <taxon>Bacillota</taxon>
        <taxon>Bacilli</taxon>
        <taxon>Lactobacillales</taxon>
        <taxon>Lactobacillaceae</taxon>
        <taxon>Limosilactobacillus</taxon>
    </lineage>
</organism>
<evidence type="ECO:0000256" key="11">
    <source>
        <dbReference type="HAMAP-Rule" id="MF_00186"/>
    </source>
</evidence>
<evidence type="ECO:0000256" key="5">
    <source>
        <dbReference type="ARBA" id="ARBA00022777"/>
    </source>
</evidence>
<feature type="binding site" evidence="11">
    <location>
        <position position="268"/>
    </location>
    <ligand>
        <name>ATP</name>
        <dbReference type="ChEBI" id="CHEBI:30616"/>
    </ligand>
</feature>
<feature type="binding site" evidence="11">
    <location>
        <position position="136"/>
    </location>
    <ligand>
        <name>glycerol</name>
        <dbReference type="ChEBI" id="CHEBI:17754"/>
    </ligand>
</feature>
<dbReference type="Gene3D" id="3.30.420.40">
    <property type="match status" value="2"/>
</dbReference>
<feature type="binding site" evidence="11">
    <location>
        <position position="84"/>
    </location>
    <ligand>
        <name>sn-glycerol 3-phosphate</name>
        <dbReference type="ChEBI" id="CHEBI:57597"/>
    </ligand>
</feature>
<comment type="function">
    <text evidence="9 11">Key enzyme in the regulation of glycerol uptake and metabolism. Catalyzes the phosphorylation of glycerol to yield sn-glycerol 3-phosphate.</text>
</comment>
<evidence type="ECO:0000256" key="7">
    <source>
        <dbReference type="ARBA" id="ARBA00022840"/>
    </source>
</evidence>
<comment type="PTM">
    <text evidence="11">The phosphoenolpyruvate-dependent sugar phosphotransferase system (PTS), including enzyme I, and histidine-containing protein (HPr) are required for the phosphorylation, which leads to the activation of the enzyme.</text>
</comment>
<feature type="binding site" evidence="11">
    <location>
        <position position="247"/>
    </location>
    <ligand>
        <name>glycerol</name>
        <dbReference type="ChEBI" id="CHEBI:17754"/>
    </ligand>
</feature>
<evidence type="ECO:0000313" key="14">
    <source>
        <dbReference type="EMBL" id="KGL67072.1"/>
    </source>
</evidence>
<comment type="catalytic activity">
    <reaction evidence="8 11">
        <text>glycerol + ATP = sn-glycerol 3-phosphate + ADP + H(+)</text>
        <dbReference type="Rhea" id="RHEA:21644"/>
        <dbReference type="ChEBI" id="CHEBI:15378"/>
        <dbReference type="ChEBI" id="CHEBI:17754"/>
        <dbReference type="ChEBI" id="CHEBI:30616"/>
        <dbReference type="ChEBI" id="CHEBI:57597"/>
        <dbReference type="ChEBI" id="CHEBI:456216"/>
        <dbReference type="EC" id="2.7.1.30"/>
    </reaction>
</comment>
<feature type="binding site" evidence="11">
    <location>
        <position position="246"/>
    </location>
    <ligand>
        <name>sn-glycerol 3-phosphate</name>
        <dbReference type="ChEBI" id="CHEBI:57597"/>
    </ligand>
</feature>
<dbReference type="Pfam" id="PF02782">
    <property type="entry name" value="FGGY_C"/>
    <property type="match status" value="1"/>
</dbReference>
<evidence type="ECO:0000313" key="17">
    <source>
        <dbReference type="Proteomes" id="UP000365705"/>
    </source>
</evidence>
<dbReference type="GO" id="GO:0019563">
    <property type="term" value="P:glycerol catabolic process"/>
    <property type="evidence" value="ECO:0007669"/>
    <property type="project" value="UniProtKB-UniRule"/>
</dbReference>
<feature type="binding site" evidence="11">
    <location>
        <position position="412"/>
    </location>
    <ligand>
        <name>ATP</name>
        <dbReference type="ChEBI" id="CHEBI:30616"/>
    </ligand>
</feature>
<dbReference type="PROSITE" id="PS00933">
    <property type="entry name" value="FGGY_KINASES_1"/>
    <property type="match status" value="1"/>
</dbReference>
<feature type="domain" description="Carbohydrate kinase FGGY C-terminal" evidence="13">
    <location>
        <begin position="263"/>
        <end position="451"/>
    </location>
</feature>
<dbReference type="Proteomes" id="UP000365705">
    <property type="component" value="Unassembled WGS sequence"/>
</dbReference>
<comment type="subunit">
    <text evidence="10 11">Homotetramer and homodimer (in equilibrium).</text>
</comment>
<feature type="binding site" evidence="11">
    <location>
        <position position="268"/>
    </location>
    <ligand>
        <name>ADP</name>
        <dbReference type="ChEBI" id="CHEBI:456216"/>
    </ligand>
</feature>
<comment type="activity regulation">
    <text evidence="11">Activated by phosphorylation and inhibited by fructose 1,6-bisphosphate (FBP).</text>
</comment>
<feature type="binding site" evidence="11">
    <location>
        <position position="416"/>
    </location>
    <ligand>
        <name>ADP</name>
        <dbReference type="ChEBI" id="CHEBI:456216"/>
    </ligand>
</feature>
<dbReference type="UniPathway" id="UPA00618">
    <property type="reaction ID" value="UER00672"/>
</dbReference>
<dbReference type="PANTHER" id="PTHR10196:SF69">
    <property type="entry name" value="GLYCEROL KINASE"/>
    <property type="match status" value="1"/>
</dbReference>
<dbReference type="GO" id="GO:0005829">
    <property type="term" value="C:cytosol"/>
    <property type="evidence" value="ECO:0007669"/>
    <property type="project" value="TreeGrafter"/>
</dbReference>
<dbReference type="AlphaFoldDB" id="A0A099YCF4"/>
<comment type="pathway">
    <text evidence="1 11">Polyol metabolism; glycerol degradation via glycerol kinase pathway; sn-glycerol 3-phosphate from glycerol: step 1/1.</text>
</comment>
<feature type="binding site" evidence="11">
    <location>
        <position position="311"/>
    </location>
    <ligand>
        <name>ADP</name>
        <dbReference type="ChEBI" id="CHEBI:456216"/>
    </ligand>
</feature>
<evidence type="ECO:0000256" key="10">
    <source>
        <dbReference type="ARBA" id="ARBA00063665"/>
    </source>
</evidence>
<dbReference type="HAMAP" id="MF_00186">
    <property type="entry name" value="Glycerol_kin"/>
    <property type="match status" value="1"/>
</dbReference>
<dbReference type="FunFam" id="3.30.420.40:FF:000008">
    <property type="entry name" value="Glycerol kinase"/>
    <property type="match status" value="1"/>
</dbReference>
<feature type="binding site" evidence="11">
    <location>
        <position position="85"/>
    </location>
    <ligand>
        <name>glycerol</name>
        <dbReference type="ChEBI" id="CHEBI:17754"/>
    </ligand>
</feature>
<evidence type="ECO:0000256" key="8">
    <source>
        <dbReference type="ARBA" id="ARBA00052101"/>
    </source>
</evidence>
<evidence type="ECO:0000256" key="3">
    <source>
        <dbReference type="ARBA" id="ARBA00022679"/>
    </source>
</evidence>
<feature type="binding site" evidence="11">
    <location>
        <position position="412"/>
    </location>
    <ligand>
        <name>ADP</name>
        <dbReference type="ChEBI" id="CHEBI:456216"/>
    </ligand>
</feature>
<evidence type="ECO:0000313" key="16">
    <source>
        <dbReference type="Proteomes" id="UP000030001"/>
    </source>
</evidence>
<dbReference type="GO" id="GO:0005524">
    <property type="term" value="F:ATP binding"/>
    <property type="evidence" value="ECO:0007669"/>
    <property type="project" value="UniProtKB-UniRule"/>
</dbReference>
<keyword evidence="5 11" id="KW-0418">Kinase</keyword>
<evidence type="ECO:0000256" key="4">
    <source>
        <dbReference type="ARBA" id="ARBA00022741"/>
    </source>
</evidence>
<evidence type="ECO:0000256" key="6">
    <source>
        <dbReference type="ARBA" id="ARBA00022798"/>
    </source>
</evidence>
<keyword evidence="6 11" id="KW-0319">Glycerol metabolism</keyword>
<reference evidence="15 17" key="2">
    <citation type="submission" date="2019-06" db="EMBL/GenBank/DDBJ databases">
        <authorList>
            <person name="Rodrigo-Torres L."/>
            <person name="Arahal R. D."/>
            <person name="Lucena T."/>
        </authorList>
    </citation>
    <scope>NUCLEOTIDE SEQUENCE [LARGE SCALE GENOMIC DNA]</scope>
    <source>
        <strain evidence="15 17">INIA P508</strain>
    </source>
</reference>
<feature type="binding site" evidence="11">
    <location>
        <position position="18"/>
    </location>
    <ligand>
        <name>ADP</name>
        <dbReference type="ChEBI" id="CHEBI:456216"/>
    </ligand>
</feature>
<accession>A0A099YCF4</accession>
<dbReference type="NCBIfam" id="TIGR01311">
    <property type="entry name" value="glycerol_kin"/>
    <property type="match status" value="1"/>
</dbReference>
<feature type="binding site" evidence="11">
    <location>
        <position position="16"/>
    </location>
    <ligand>
        <name>ATP</name>
        <dbReference type="ChEBI" id="CHEBI:30616"/>
    </ligand>
</feature>
<dbReference type="SUPFAM" id="SSF53067">
    <property type="entry name" value="Actin-like ATPase domain"/>
    <property type="match status" value="2"/>
</dbReference>
<evidence type="ECO:0000256" key="1">
    <source>
        <dbReference type="ARBA" id="ARBA00005190"/>
    </source>
</evidence>
<dbReference type="InterPro" id="IPR005999">
    <property type="entry name" value="Glycerol_kin"/>
</dbReference>
<dbReference type="GO" id="GO:0006072">
    <property type="term" value="P:glycerol-3-phosphate metabolic process"/>
    <property type="evidence" value="ECO:0007669"/>
    <property type="project" value="InterPro"/>
</dbReference>
<dbReference type="NCBIfam" id="NF000756">
    <property type="entry name" value="PRK00047.1"/>
    <property type="match status" value="1"/>
</dbReference>
<feature type="binding site" evidence="11">
    <location>
        <position position="246"/>
    </location>
    <ligand>
        <name>glycerol</name>
        <dbReference type="ChEBI" id="CHEBI:17754"/>
    </ligand>
</feature>
<feature type="binding site" evidence="11">
    <location>
        <position position="85"/>
    </location>
    <ligand>
        <name>sn-glycerol 3-phosphate</name>
        <dbReference type="ChEBI" id="CHEBI:57597"/>
    </ligand>
</feature>
<feature type="binding site" evidence="11">
    <location>
        <position position="14"/>
    </location>
    <ligand>
        <name>sn-glycerol 3-phosphate</name>
        <dbReference type="ChEBI" id="CHEBI:57597"/>
    </ligand>
</feature>
<feature type="modified residue" description="Phosphohistidine; by HPr" evidence="11">
    <location>
        <position position="232"/>
    </location>
</feature>
<dbReference type="PIRSF" id="PIRSF000538">
    <property type="entry name" value="GlpK"/>
    <property type="match status" value="1"/>
</dbReference>
<evidence type="ECO:0000259" key="13">
    <source>
        <dbReference type="Pfam" id="PF02782"/>
    </source>
</evidence>
<dbReference type="RefSeq" id="WP_034539741.1">
    <property type="nucleotide sequence ID" value="NZ_CABFNH010000035.1"/>
</dbReference>
<reference evidence="14 16" key="1">
    <citation type="submission" date="2014-09" db="EMBL/GenBank/DDBJ databases">
        <title>Lactobacillus mucosae CRL573 Genome Sequencing.</title>
        <authorList>
            <person name="Bleckwedel J."/>
            <person name="Teran L.C."/>
            <person name="Bonacina J."/>
            <person name="Saavedra L."/>
            <person name="Mozzi F.B."/>
            <person name="Raya R.R."/>
        </authorList>
    </citation>
    <scope>NUCLEOTIDE SEQUENCE [LARGE SCALE GENOMIC DNA]</scope>
    <source>
        <strain evidence="14 16">CRL573</strain>
    </source>
</reference>
<dbReference type="CDD" id="cd07786">
    <property type="entry name" value="FGGY_EcGK_like"/>
    <property type="match status" value="1"/>
</dbReference>
<dbReference type="EMBL" id="JROC01000028">
    <property type="protein sequence ID" value="KGL67072.1"/>
    <property type="molecule type" value="Genomic_DNA"/>
</dbReference>
<comment type="similarity">
    <text evidence="2 11">Belongs to the FGGY kinase family.</text>
</comment>
<evidence type="ECO:0000259" key="12">
    <source>
        <dbReference type="Pfam" id="PF00370"/>
    </source>
</evidence>
<dbReference type="Proteomes" id="UP000030001">
    <property type="component" value="Unassembled WGS sequence"/>
</dbReference>
<dbReference type="InterPro" id="IPR043129">
    <property type="entry name" value="ATPase_NBD"/>
</dbReference>
<protein>
    <recommendedName>
        <fullName evidence="11">Glycerol kinase</fullName>
        <ecNumber evidence="11">2.7.1.30</ecNumber>
    </recommendedName>
    <alternativeName>
        <fullName evidence="11">ATP:glycerol 3-phosphotransferase</fullName>
    </alternativeName>
    <alternativeName>
        <fullName evidence="11">Glycerokinase</fullName>
        <shortName evidence="11">GK</shortName>
    </alternativeName>
</protein>
<dbReference type="InterPro" id="IPR018484">
    <property type="entry name" value="FGGY_N"/>
</dbReference>
<dbReference type="EC" id="2.7.1.30" evidence="11"/>
<dbReference type="GO" id="GO:0004370">
    <property type="term" value="F:glycerol kinase activity"/>
    <property type="evidence" value="ECO:0007669"/>
    <property type="project" value="UniProtKB-UniRule"/>
</dbReference>
<dbReference type="Pfam" id="PF00370">
    <property type="entry name" value="FGGY_N"/>
    <property type="match status" value="1"/>
</dbReference>
<dbReference type="FunFam" id="3.30.420.40:FF:000007">
    <property type="entry name" value="Glycerol kinase"/>
    <property type="match status" value="1"/>
</dbReference>
<dbReference type="PANTHER" id="PTHR10196">
    <property type="entry name" value="SUGAR KINASE"/>
    <property type="match status" value="1"/>
</dbReference>
<evidence type="ECO:0000313" key="15">
    <source>
        <dbReference type="EMBL" id="VTZ93962.1"/>
    </source>
</evidence>
<feature type="binding site" evidence="11">
    <location>
        <position position="311"/>
    </location>
    <ligand>
        <name>ATP</name>
        <dbReference type="ChEBI" id="CHEBI:30616"/>
    </ligand>
</feature>
<feature type="binding site" evidence="11">
    <location>
        <position position="315"/>
    </location>
    <ligand>
        <name>ATP</name>
        <dbReference type="ChEBI" id="CHEBI:30616"/>
    </ligand>
</feature>
<feature type="binding site" evidence="11">
    <location>
        <position position="84"/>
    </location>
    <ligand>
        <name>glycerol</name>
        <dbReference type="ChEBI" id="CHEBI:17754"/>
    </ligand>
</feature>
<dbReference type="InterPro" id="IPR000577">
    <property type="entry name" value="Carb_kinase_FGGY"/>
</dbReference>
<dbReference type="InterPro" id="IPR018483">
    <property type="entry name" value="Carb_kinase_FGGY_CS"/>
</dbReference>
<sequence>MSDEQYIMAIDQGTTSSRAIIFDHQGHEIAMAQQEFPQYFPNPGWVEHDAMEIWDSVQSVISDVMIKSQIKPYRIAAIGITNQRETTVIWDRHTGKPIYHAIVWQSKQTSDIAERLIKDGYKDLIHEKTGLVVDSYFSATKIKWILDHVPGAREKAANGDLLFGTIDTWLLWNLTGGRVHATDVTNASRTMLFNIHTRQWDQDILQLLDIPSQMLPAVRSNSEVYGYTGDYHFFGVEIPIAGMAGDQQAALFGQAAYEKGSVKNTYGTGAFIVMNTGTEATLSKNGLLTTIAYELNGQLNYALEGSIFVAGSAIQWLRDGLQFFTKASESEKMAVEAGSTGGVYVVPSFTGLGAPYWDQEVRGAMFGLTRGSNRQSITRATLESIAYQTRDVVDTMVKDTDLPLKALTVNGGACRNDFLMQFQADILQTPIERAQMEETTALGAAFLAGLAVGFWNDQEELKELSKLGDEFMPVMKREDAEQLYHGWQRAIKAAQFFSHGE</sequence>
<evidence type="ECO:0000256" key="9">
    <source>
        <dbReference type="ARBA" id="ARBA00054633"/>
    </source>
</evidence>
<feature type="binding site" evidence="11">
    <location>
        <position position="15"/>
    </location>
    <ligand>
        <name>ATP</name>
        <dbReference type="ChEBI" id="CHEBI:30616"/>
    </ligand>
</feature>